<feature type="region of interest" description="Disordered" evidence="1">
    <location>
        <begin position="1"/>
        <end position="86"/>
    </location>
</feature>
<accession>A0A4D7B4L4</accession>
<evidence type="ECO:0000313" key="3">
    <source>
        <dbReference type="Proteomes" id="UP000298781"/>
    </source>
</evidence>
<dbReference type="Proteomes" id="UP000298781">
    <property type="component" value="Chromosome"/>
</dbReference>
<feature type="compositionally biased region" description="Basic residues" evidence="1">
    <location>
        <begin position="32"/>
        <end position="42"/>
    </location>
</feature>
<keyword evidence="3" id="KW-1185">Reference proteome</keyword>
<dbReference type="AlphaFoldDB" id="A0A4D7B4L4"/>
<sequence length="86" mass="9711">MSEPMPGALITEAKGTPPNRQRSSQFLVAKQSSRRLRQFRKKQSSEFGAKEYLSRREVPAERFSTTGPLAGNGVLRRAEHSKHRSN</sequence>
<dbReference type="EMBL" id="CP039690">
    <property type="protein sequence ID" value="QCI65000.1"/>
    <property type="molecule type" value="Genomic_DNA"/>
</dbReference>
<feature type="compositionally biased region" description="Basic and acidic residues" evidence="1">
    <location>
        <begin position="48"/>
        <end position="60"/>
    </location>
</feature>
<dbReference type="RefSeq" id="WP_136960449.1">
    <property type="nucleotide sequence ID" value="NZ_CP039690.1"/>
</dbReference>
<dbReference type="KEGG" id="pstg:E8M01_12685"/>
<organism evidence="2 3">
    <name type="scientific">Phreatobacter stygius</name>
    <dbReference type="NCBI Taxonomy" id="1940610"/>
    <lineage>
        <taxon>Bacteria</taxon>
        <taxon>Pseudomonadati</taxon>
        <taxon>Pseudomonadota</taxon>
        <taxon>Alphaproteobacteria</taxon>
        <taxon>Hyphomicrobiales</taxon>
        <taxon>Phreatobacteraceae</taxon>
        <taxon>Phreatobacter</taxon>
    </lineage>
</organism>
<evidence type="ECO:0000256" key="1">
    <source>
        <dbReference type="SAM" id="MobiDB-lite"/>
    </source>
</evidence>
<proteinExistence type="predicted"/>
<name>A0A4D7B4L4_9HYPH</name>
<protein>
    <submittedName>
        <fullName evidence="2">Uncharacterized protein</fullName>
    </submittedName>
</protein>
<reference evidence="2 3" key="1">
    <citation type="submission" date="2019-04" db="EMBL/GenBank/DDBJ databases">
        <title>Phreatobacter aquaticus sp. nov.</title>
        <authorList>
            <person name="Choi A."/>
        </authorList>
    </citation>
    <scope>NUCLEOTIDE SEQUENCE [LARGE SCALE GENOMIC DNA]</scope>
    <source>
        <strain evidence="2 3">KCTC 52518</strain>
    </source>
</reference>
<gene>
    <name evidence="2" type="ORF">E8M01_12685</name>
</gene>
<evidence type="ECO:0000313" key="2">
    <source>
        <dbReference type="EMBL" id="QCI65000.1"/>
    </source>
</evidence>